<sequence length="423" mass="45674">MKNTLKTSLLLLAMHSSIPAIASDGKVGVSAASPAVSPTTNEVVFSADLDGPTRLWVSGVDGRNLRKISKTWQTQTNIYEVEPAWSPDGKYIAYVSMVDGGADIWTMQADGAYPTRLTRNGANNTQPAWSPDGTKIVFVSDKDGTKDLWAMKADGTGLAKIVGLPGEENRPSFSPAGDKIVFSETDNGVASLMTVSATGGNRRNITSGNFHDWDPHWGPFGIVFSSNRDGTGRWKIWTIQPDGSGLRRVGNFTGHEPVWTRDGRILFMDEIAQSRALSSISVLSPSDNTQRPVVDVQGYPAPIDIRPGSSYNNVNPKSRGKMEVAIRSTKNFDATKNVVQSTISFGRTGSETSLSSCNKKSTDVNGDGISDLRCRFTIELAGFAPGDVRGVLRFISTDGRPFEGSDMITVVPHDDSSDFKNDD</sequence>
<reference evidence="3 4" key="1">
    <citation type="submission" date="2018-09" db="EMBL/GenBank/DDBJ databases">
        <authorList>
            <person name="Zhu H."/>
        </authorList>
    </citation>
    <scope>NUCLEOTIDE SEQUENCE [LARGE SCALE GENOMIC DNA]</scope>
    <source>
        <strain evidence="3 4">K1S02-61</strain>
    </source>
</reference>
<dbReference type="RefSeq" id="WP_119810820.1">
    <property type="nucleotide sequence ID" value="NZ_QYUP01000108.1"/>
</dbReference>
<protein>
    <submittedName>
        <fullName evidence="3">Uncharacterized protein</fullName>
    </submittedName>
</protein>
<dbReference type="PANTHER" id="PTHR36842:SF1">
    <property type="entry name" value="PROTEIN TOLB"/>
    <property type="match status" value="1"/>
</dbReference>
<evidence type="ECO:0000256" key="2">
    <source>
        <dbReference type="SAM" id="SignalP"/>
    </source>
</evidence>
<name>A0A418XUC6_9BURK</name>
<evidence type="ECO:0000313" key="4">
    <source>
        <dbReference type="Proteomes" id="UP000284006"/>
    </source>
</evidence>
<dbReference type="PANTHER" id="PTHR36842">
    <property type="entry name" value="PROTEIN TOLB HOMOLOG"/>
    <property type="match status" value="1"/>
</dbReference>
<dbReference type="Proteomes" id="UP000284006">
    <property type="component" value="Unassembled WGS sequence"/>
</dbReference>
<dbReference type="InterPro" id="IPR011659">
    <property type="entry name" value="WD40"/>
</dbReference>
<dbReference type="OrthoDB" id="262125at2"/>
<accession>A0A418XUC6</accession>
<organism evidence="3 4">
    <name type="scientific">Massilia cavernae</name>
    <dbReference type="NCBI Taxonomy" id="2320864"/>
    <lineage>
        <taxon>Bacteria</taxon>
        <taxon>Pseudomonadati</taxon>
        <taxon>Pseudomonadota</taxon>
        <taxon>Betaproteobacteria</taxon>
        <taxon>Burkholderiales</taxon>
        <taxon>Oxalobacteraceae</taxon>
        <taxon>Telluria group</taxon>
        <taxon>Massilia</taxon>
    </lineage>
</organism>
<comment type="similarity">
    <text evidence="1">Belongs to the TolB family.</text>
</comment>
<feature type="signal peptide" evidence="2">
    <location>
        <begin position="1"/>
        <end position="22"/>
    </location>
</feature>
<dbReference type="EMBL" id="QYUP01000108">
    <property type="protein sequence ID" value="RJG16333.1"/>
    <property type="molecule type" value="Genomic_DNA"/>
</dbReference>
<keyword evidence="4" id="KW-1185">Reference proteome</keyword>
<dbReference type="SUPFAM" id="SSF69304">
    <property type="entry name" value="Tricorn protease N-terminal domain"/>
    <property type="match status" value="1"/>
</dbReference>
<keyword evidence="2" id="KW-0732">Signal</keyword>
<dbReference type="Gene3D" id="2.120.10.30">
    <property type="entry name" value="TolB, C-terminal domain"/>
    <property type="match status" value="2"/>
</dbReference>
<dbReference type="Pfam" id="PF07676">
    <property type="entry name" value="PD40"/>
    <property type="match status" value="2"/>
</dbReference>
<feature type="chain" id="PRO_5019531397" evidence="2">
    <location>
        <begin position="23"/>
        <end position="423"/>
    </location>
</feature>
<dbReference type="InterPro" id="IPR011042">
    <property type="entry name" value="6-blade_b-propeller_TolB-like"/>
</dbReference>
<dbReference type="AlphaFoldDB" id="A0A418XUC6"/>
<evidence type="ECO:0000313" key="3">
    <source>
        <dbReference type="EMBL" id="RJG16333.1"/>
    </source>
</evidence>
<evidence type="ECO:0000256" key="1">
    <source>
        <dbReference type="ARBA" id="ARBA00009820"/>
    </source>
</evidence>
<proteinExistence type="inferred from homology"/>
<comment type="caution">
    <text evidence="3">The sequence shown here is derived from an EMBL/GenBank/DDBJ whole genome shotgun (WGS) entry which is preliminary data.</text>
</comment>
<gene>
    <name evidence="3" type="ORF">D3872_11075</name>
</gene>